<evidence type="ECO:0000256" key="1">
    <source>
        <dbReference type="SAM" id="Phobius"/>
    </source>
</evidence>
<keyword evidence="1" id="KW-0472">Membrane</keyword>
<feature type="transmembrane region" description="Helical" evidence="1">
    <location>
        <begin position="56"/>
        <end position="74"/>
    </location>
</feature>
<accession>A0ABS0LU32</accession>
<keyword evidence="4" id="KW-1185">Reference proteome</keyword>
<dbReference type="Pfam" id="PF03733">
    <property type="entry name" value="YccF"/>
    <property type="match status" value="2"/>
</dbReference>
<dbReference type="InterPro" id="IPR031308">
    <property type="entry name" value="UCP028777"/>
</dbReference>
<feature type="domain" description="Inner membrane component" evidence="2">
    <location>
        <begin position="66"/>
        <end position="115"/>
    </location>
</feature>
<evidence type="ECO:0000313" key="4">
    <source>
        <dbReference type="Proteomes" id="UP000721415"/>
    </source>
</evidence>
<name>A0ABS0LU32_9LACT</name>
<feature type="transmembrane region" description="Helical" evidence="1">
    <location>
        <begin position="80"/>
        <end position="100"/>
    </location>
</feature>
<comment type="caution">
    <text evidence="3">The sequence shown here is derived from an EMBL/GenBank/DDBJ whole genome shotgun (WGS) entry which is preliminary data.</text>
</comment>
<dbReference type="PANTHER" id="PTHR42903">
    <property type="entry name" value="INNER MEMBRANE PROTEIN YCCF"/>
    <property type="match status" value="1"/>
</dbReference>
<gene>
    <name evidence="3" type="ORF">HZY91_07845</name>
</gene>
<keyword evidence="1" id="KW-1133">Transmembrane helix</keyword>
<sequence>MSCLGNLIWFLFGGVWNGLGWLLIGVLWSLTIVGFPIGRQCFKLAKMSFFPFGKKIIYHDSSASLILNIVWLVFGGIELAMVHILSALILALTIVGIPFAKQQLKLAQLALLPFGAEIIKQ</sequence>
<reference evidence="3 4" key="1">
    <citation type="submission" date="2020-07" db="EMBL/GenBank/DDBJ databases">
        <title>Facklamia lactis sp. nov., isolated from raw milk.</title>
        <authorList>
            <person name="Doll E.V."/>
            <person name="Huptas C."/>
            <person name="Staib L."/>
            <person name="Wenning M."/>
            <person name="Scherer S."/>
        </authorList>
    </citation>
    <scope>NUCLEOTIDE SEQUENCE [LARGE SCALE GENOMIC DNA]</scope>
    <source>
        <strain evidence="3 4">DSM 111018</strain>
    </source>
</reference>
<evidence type="ECO:0000313" key="3">
    <source>
        <dbReference type="EMBL" id="MBG9986809.1"/>
    </source>
</evidence>
<keyword evidence="1" id="KW-0812">Transmembrane</keyword>
<dbReference type="Proteomes" id="UP000721415">
    <property type="component" value="Unassembled WGS sequence"/>
</dbReference>
<organism evidence="3 4">
    <name type="scientific">Facklamia lactis</name>
    <dbReference type="NCBI Taxonomy" id="2749967"/>
    <lineage>
        <taxon>Bacteria</taxon>
        <taxon>Bacillati</taxon>
        <taxon>Bacillota</taxon>
        <taxon>Bacilli</taxon>
        <taxon>Lactobacillales</taxon>
        <taxon>Aerococcaceae</taxon>
        <taxon>Facklamia</taxon>
    </lineage>
</organism>
<dbReference type="EMBL" id="JACBXQ010000004">
    <property type="protein sequence ID" value="MBG9986809.1"/>
    <property type="molecule type" value="Genomic_DNA"/>
</dbReference>
<dbReference type="InterPro" id="IPR052937">
    <property type="entry name" value="Inner_membrane_protein"/>
</dbReference>
<feature type="domain" description="Inner membrane component" evidence="2">
    <location>
        <begin position="4"/>
        <end position="54"/>
    </location>
</feature>
<dbReference type="NCBIfam" id="NF008740">
    <property type="entry name" value="PRK11770.1-2"/>
    <property type="match status" value="1"/>
</dbReference>
<protein>
    <submittedName>
        <fullName evidence="3">YccF domain-containing protein</fullName>
    </submittedName>
</protein>
<feature type="transmembrane region" description="Helical" evidence="1">
    <location>
        <begin position="6"/>
        <end position="35"/>
    </location>
</feature>
<dbReference type="PIRSF" id="PIRSF028777">
    <property type="entry name" value="UCP028777"/>
    <property type="match status" value="1"/>
</dbReference>
<proteinExistence type="predicted"/>
<dbReference type="RefSeq" id="WP_197115721.1">
    <property type="nucleotide sequence ID" value="NZ_JACBXQ010000004.1"/>
</dbReference>
<dbReference type="PANTHER" id="PTHR42903:SF1">
    <property type="entry name" value="INNER MEMBRANE PROTEIN YCCF"/>
    <property type="match status" value="1"/>
</dbReference>
<dbReference type="InterPro" id="IPR005185">
    <property type="entry name" value="YccF"/>
</dbReference>
<evidence type="ECO:0000259" key="2">
    <source>
        <dbReference type="Pfam" id="PF03733"/>
    </source>
</evidence>